<dbReference type="GO" id="GO:0005509">
    <property type="term" value="F:calcium ion binding"/>
    <property type="evidence" value="ECO:0007669"/>
    <property type="project" value="InterPro"/>
</dbReference>
<sequence>MSPEETYRLLDANADGYISSSEMILGSRTFTPPLTESQALYVQHNLDINRDGRVVPAELFDSLESGRFFSSVAEAQAAHDQLPRANGRRLNLRRTSEAASGFGETITVPHLMSLFRASYASPIAALHKMAPNGEPDLQQFTAAAQSQHWGLSMSQIRSIFTGLDENHDGTLTISEILGAFRSGAYYGGGAASESPVVPTGFLDCNDGLQYWKMEWSKEKKDFCSLISRRDLQNHFRDNLSAQQARVYMDTNGDGRVTLSEFIAGASGHRSLVFQPPLIEPKADYAFKAMDMNSDGDLSRGEIEQVIGNRRAPLAEVQDRDGHMTAQELSRRLIKTWYTLPNAFDRMDTDDSHSLTVNELGAGLAEMREPVEQRSEVMHVFKGLDTLGDGKITPPEFHGTLQLGHFFQTKEAVQHALGWDTMTAPAMLPSHHHHSPAPEFLLPSVDASHSISLASLASGIASEYASSEQFFHHMDSHKTQVVTQFEFKAGLQALHPAIGPNAAAWAFHGLDSDEDGVLSEHEFNSIVGQAMEMLKKKTHTNAPEIPQNLHSAEAQFYAQARRWQGSMKKACEQMGLVDGNALPLQNFREAIRPFEPLLSYEVAQDLFHKMDENLDGRLEINECYISLATFRKDAERIHSLRNVFCDADADNDHKLSREEFKQFGNKLHPAASAAKFGTLMDELDRDEDGFVSMEEMEAAVGKEPAQHSSNNVDLEKYQGVPAILEGIAEISTQTAESLPATANNAIGDAFGQTLAQKLGLPVTVAGVHEMPGSSGVGDKRLVVMYTANAADGVAVLATLEQNALDIQNAVETAVDDAIAAEVKITVWSKTTFNFFGPKAGGLRSGSKLTESWGTKPGHMSDNGSPPALA</sequence>
<feature type="domain" description="EF-hand" evidence="3">
    <location>
        <begin position="670"/>
        <end position="705"/>
    </location>
</feature>
<feature type="domain" description="EF-hand" evidence="3">
    <location>
        <begin position="371"/>
        <end position="406"/>
    </location>
</feature>
<dbReference type="AlphaFoldDB" id="A0A813D637"/>
<dbReference type="InterPro" id="IPR018247">
    <property type="entry name" value="EF_Hand_1_Ca_BS"/>
</dbReference>
<evidence type="ECO:0000313" key="4">
    <source>
        <dbReference type="EMBL" id="CAE8582163.1"/>
    </source>
</evidence>
<comment type="caution">
    <text evidence="4">The sequence shown here is derived from an EMBL/GenBank/DDBJ whole genome shotgun (WGS) entry which is preliminary data.</text>
</comment>
<dbReference type="GO" id="GO:0005783">
    <property type="term" value="C:endoplasmic reticulum"/>
    <property type="evidence" value="ECO:0007669"/>
    <property type="project" value="TreeGrafter"/>
</dbReference>
<dbReference type="PANTHER" id="PTHR10827">
    <property type="entry name" value="RETICULOCALBIN"/>
    <property type="match status" value="1"/>
</dbReference>
<dbReference type="CDD" id="cd00051">
    <property type="entry name" value="EFh"/>
    <property type="match status" value="2"/>
</dbReference>
<dbReference type="SMART" id="SM00054">
    <property type="entry name" value="EFh"/>
    <property type="match status" value="11"/>
</dbReference>
<proteinExistence type="predicted"/>
<evidence type="ECO:0000313" key="5">
    <source>
        <dbReference type="Proteomes" id="UP000654075"/>
    </source>
</evidence>
<feature type="domain" description="EF-hand" evidence="3">
    <location>
        <begin position="151"/>
        <end position="186"/>
    </location>
</feature>
<keyword evidence="1" id="KW-0106">Calcium</keyword>
<dbReference type="OrthoDB" id="423872at2759"/>
<name>A0A813D637_POLGL</name>
<dbReference type="Pfam" id="PF13202">
    <property type="entry name" value="EF-hand_5"/>
    <property type="match status" value="3"/>
</dbReference>
<evidence type="ECO:0000256" key="1">
    <source>
        <dbReference type="ARBA" id="ARBA00022837"/>
    </source>
</evidence>
<feature type="domain" description="EF-hand" evidence="3">
    <location>
        <begin position="277"/>
        <end position="312"/>
    </location>
</feature>
<dbReference type="Gene3D" id="1.10.238.10">
    <property type="entry name" value="EF-hand"/>
    <property type="match status" value="5"/>
</dbReference>
<feature type="region of interest" description="Disordered" evidence="2">
    <location>
        <begin position="841"/>
        <end position="868"/>
    </location>
</feature>
<evidence type="ECO:0000259" key="3">
    <source>
        <dbReference type="PROSITE" id="PS50222"/>
    </source>
</evidence>
<dbReference type="EMBL" id="CAJNNV010000312">
    <property type="protein sequence ID" value="CAE8582163.1"/>
    <property type="molecule type" value="Genomic_DNA"/>
</dbReference>
<protein>
    <recommendedName>
        <fullName evidence="3">EF-hand domain-containing protein</fullName>
    </recommendedName>
</protein>
<keyword evidence="5" id="KW-1185">Reference proteome</keyword>
<evidence type="ECO:0000256" key="2">
    <source>
        <dbReference type="SAM" id="MobiDB-lite"/>
    </source>
</evidence>
<feature type="domain" description="EF-hand" evidence="3">
    <location>
        <begin position="634"/>
        <end position="669"/>
    </location>
</feature>
<dbReference type="InterPro" id="IPR002048">
    <property type="entry name" value="EF_hand_dom"/>
</dbReference>
<dbReference type="PROSITE" id="PS50222">
    <property type="entry name" value="EF_HAND_2"/>
    <property type="match status" value="5"/>
</dbReference>
<dbReference type="PROSITE" id="PS00018">
    <property type="entry name" value="EF_HAND_1"/>
    <property type="match status" value="8"/>
</dbReference>
<dbReference type="SUPFAM" id="SSF47473">
    <property type="entry name" value="EF-hand"/>
    <property type="match status" value="4"/>
</dbReference>
<reference evidence="4" key="1">
    <citation type="submission" date="2021-02" db="EMBL/GenBank/DDBJ databases">
        <authorList>
            <person name="Dougan E. K."/>
            <person name="Rhodes N."/>
            <person name="Thang M."/>
            <person name="Chan C."/>
        </authorList>
    </citation>
    <scope>NUCLEOTIDE SEQUENCE</scope>
</reference>
<dbReference type="PANTHER" id="PTHR10827:SF52">
    <property type="entry name" value="IP16409P"/>
    <property type="match status" value="1"/>
</dbReference>
<dbReference type="Proteomes" id="UP000654075">
    <property type="component" value="Unassembled WGS sequence"/>
</dbReference>
<organism evidence="4 5">
    <name type="scientific">Polarella glacialis</name>
    <name type="common">Dinoflagellate</name>
    <dbReference type="NCBI Taxonomy" id="89957"/>
    <lineage>
        <taxon>Eukaryota</taxon>
        <taxon>Sar</taxon>
        <taxon>Alveolata</taxon>
        <taxon>Dinophyceae</taxon>
        <taxon>Suessiales</taxon>
        <taxon>Suessiaceae</taxon>
        <taxon>Polarella</taxon>
    </lineage>
</organism>
<gene>
    <name evidence="4" type="ORF">PGLA1383_LOCUS1164</name>
</gene>
<dbReference type="InterPro" id="IPR011992">
    <property type="entry name" value="EF-hand-dom_pair"/>
</dbReference>
<accession>A0A813D637</accession>